<feature type="compositionally biased region" description="Polar residues" evidence="1">
    <location>
        <begin position="197"/>
        <end position="220"/>
    </location>
</feature>
<comment type="caution">
    <text evidence="2">The sequence shown here is derived from an EMBL/GenBank/DDBJ whole genome shotgun (WGS) entry which is preliminary data.</text>
</comment>
<sequence>MSEQDDLPPLPPPLPHTHSRSLSSSSSSDAGSPRPNQGGWGGGRTLTRTDSAASTSSTSTTASEQRRRRNAARSDGALPSASQTYAGSRRSPPGKAAPTLERTLSAASSSASSRARTALSAAAISAADLDFPRSSSRTSTASPPASSAFLARPSYHSPTASSFHTHSLGLRGSPGSNASSPSFPAPSAFFAPRPHTSHAQQLPSPPRTASESGSAGTRRSATVPPPQQAQLSDEHLELAASSPPPLHSHIGSPDVELTGGGAAGASPDKPLRPPKSEARRWGSVSAASGQGSPVTGGDASPHAEEQAAHDDDEGIALEPRSRRVRVRTSDTGAEEGLGLGRNLGPSSSASSSSLSAAFDGDEAERRRAQRAKRAEELRGKNQRILDAINGSAAAGPGGMRRSSTNSTIRDLAETTTGTSTEDGSIADEDGPSGGEGGAGGGTWLEDNAREPYREFGAFSRDDTQLPVPRSRTLGDLDRARPVTTYGGAGGRSLSSHLDDAPPLRATTSMSFYPASASFPSGAAPRSATRATPRRSDLFLASRSERAATAFGGTTDRDEAIAQRLRASGSREVLSGGSSERRRVQSESSPANEAPPTPTGTGSLRRRSQWGTVAATPSPGSGGSSTRERLPLPLDFRAPPPQQQPSTSDALARALDGLDLDDVEDGSADLSPSRSTRAQTQQRPGTSMAMRHQRAGTASPTLGSGARSGAGPRRPASSMALASLSSAMTPARGGARPYSRAGAERDEDEGDDELETTPKSGRKRGSKESGGAGAERQRTYSRISGERMAEARTNGRADLQSTPRHSWPKWKTYATDRDRDRTIRAINALLAGQGIVATAAGSTDEPLSPAVSSDTSSPRKRLPLDSSTSSSARSRRISFLPGTNADAPMAPGLGSSGMSRSNSATSSATPGRAGAESVLKGLITQAGSGAADHHKLLLAALEQFDEHFSTAGDSAATASSADLVKRMSSLVSSTTKLNSGLRGLSQQIREEQLAAELDEDQRGPPALAVTQFEKSVYALVRASDDQVRTLTEDLLAITRVDKERERSRRRESSGDGSTSRPVSRASAYRSSLGGVANGGGALHSPPKRSATSSPWEGASGGATVSHASARSPSLVKEVLRDPLSPALDDLRSSGASSTASANRRHTLGYAAASRLPFPNDSPTPASGRRESSAHGRSPLAVEASAFDTPSRTTVASARRQSIATSSVSATEALSGLGLPLPHTTGAGAARKSKTSDTTVRPSSPSAIRFPTTAEPAATTQVDATAATSNFSPTHAPAPAPSRTYSDRDQSRAMRALELGANLDENEPEYDLSDDNDEDVAPSPNPSLVPSLRTRNRDLPDLPADAAGDQAAYEAYYYQQQQQNLSNQQHYMPPLGSAVALHESPSGRKSRLRTVSGGLGAALKNALRGGEGKKGSLGSDGTGSPVRAMPPPVHAQGYYPSAGAPIAQPFPQPYPQQQQYYPQQNHQPQLGRVERPVSVGSSLEERRERRKEVEGILRRAGRG</sequence>
<feature type="compositionally biased region" description="Basic and acidic residues" evidence="1">
    <location>
        <begin position="1040"/>
        <end position="1052"/>
    </location>
</feature>
<feature type="compositionally biased region" description="Gly residues" evidence="1">
    <location>
        <begin position="431"/>
        <end position="442"/>
    </location>
</feature>
<feature type="region of interest" description="Disordered" evidence="1">
    <location>
        <begin position="1266"/>
        <end position="1343"/>
    </location>
</feature>
<proteinExistence type="predicted"/>
<name>A0AAV5GL17_9BASI</name>
<gene>
    <name evidence="2" type="ORF">Rhopal_003596-T1</name>
</gene>
<evidence type="ECO:0008006" key="4">
    <source>
        <dbReference type="Google" id="ProtNLM"/>
    </source>
</evidence>
<feature type="compositionally biased region" description="Basic and acidic residues" evidence="1">
    <location>
        <begin position="783"/>
        <end position="794"/>
    </location>
</feature>
<feature type="region of interest" description="Disordered" evidence="1">
    <location>
        <begin position="839"/>
        <end position="911"/>
    </location>
</feature>
<feature type="compositionally biased region" description="Polar residues" evidence="1">
    <location>
        <begin position="156"/>
        <end position="165"/>
    </location>
</feature>
<feature type="compositionally biased region" description="Basic and acidic residues" evidence="1">
    <location>
        <begin position="446"/>
        <end position="463"/>
    </location>
</feature>
<feature type="compositionally biased region" description="Low complexity" evidence="1">
    <location>
        <begin position="346"/>
        <end position="357"/>
    </location>
</feature>
<feature type="compositionally biased region" description="Polar residues" evidence="1">
    <location>
        <begin position="895"/>
        <end position="908"/>
    </location>
</feature>
<feature type="region of interest" description="Disordered" evidence="1">
    <location>
        <begin position="1040"/>
        <end position="1112"/>
    </location>
</feature>
<feature type="region of interest" description="Disordered" evidence="1">
    <location>
        <begin position="1214"/>
        <end position="1254"/>
    </location>
</feature>
<feature type="compositionally biased region" description="Low complexity" evidence="1">
    <location>
        <begin position="702"/>
        <end position="727"/>
    </location>
</feature>
<evidence type="ECO:0000313" key="2">
    <source>
        <dbReference type="EMBL" id="GJN90584.1"/>
    </source>
</evidence>
<feature type="compositionally biased region" description="Basic and acidic residues" evidence="1">
    <location>
        <begin position="269"/>
        <end position="280"/>
    </location>
</feature>
<feature type="compositionally biased region" description="Low complexity" evidence="1">
    <location>
        <begin position="20"/>
        <end position="35"/>
    </location>
</feature>
<feature type="compositionally biased region" description="Basic and acidic residues" evidence="1">
    <location>
        <begin position="1481"/>
        <end position="1495"/>
    </location>
</feature>
<feature type="region of interest" description="Disordered" evidence="1">
    <location>
        <begin position="1148"/>
        <end position="1191"/>
    </location>
</feature>
<feature type="compositionally biased region" description="Low complexity" evidence="1">
    <location>
        <begin position="45"/>
        <end position="63"/>
    </location>
</feature>
<feature type="compositionally biased region" description="Low complexity" evidence="1">
    <location>
        <begin position="99"/>
        <end position="154"/>
    </location>
</feature>
<dbReference type="Proteomes" id="UP001342314">
    <property type="component" value="Unassembled WGS sequence"/>
</dbReference>
<protein>
    <recommendedName>
        <fullName evidence="4">Proteophosphoglycan ppg4</fullName>
    </recommendedName>
</protein>
<feature type="compositionally biased region" description="Acidic residues" evidence="1">
    <location>
        <begin position="657"/>
        <end position="666"/>
    </location>
</feature>
<feature type="compositionally biased region" description="Low complexity" evidence="1">
    <location>
        <begin position="178"/>
        <end position="192"/>
    </location>
</feature>
<feature type="compositionally biased region" description="Acidic residues" evidence="1">
    <location>
        <begin position="744"/>
        <end position="754"/>
    </location>
</feature>
<feature type="compositionally biased region" description="Polar residues" evidence="1">
    <location>
        <begin position="1234"/>
        <end position="1244"/>
    </location>
</feature>
<feature type="region of interest" description="Disordered" evidence="1">
    <location>
        <begin position="1402"/>
        <end position="1501"/>
    </location>
</feature>
<feature type="region of interest" description="Disordered" evidence="1">
    <location>
        <begin position="1"/>
        <end position="812"/>
    </location>
</feature>
<feature type="compositionally biased region" description="Low complexity" evidence="1">
    <location>
        <begin position="1453"/>
        <end position="1467"/>
    </location>
</feature>
<feature type="compositionally biased region" description="Low complexity" evidence="1">
    <location>
        <begin position="510"/>
        <end position="530"/>
    </location>
</feature>
<keyword evidence="3" id="KW-1185">Reference proteome</keyword>
<feature type="compositionally biased region" description="Polar residues" evidence="1">
    <location>
        <begin position="669"/>
        <end position="684"/>
    </location>
</feature>
<accession>A0AAV5GL17</accession>
<evidence type="ECO:0000256" key="1">
    <source>
        <dbReference type="SAM" id="MobiDB-lite"/>
    </source>
</evidence>
<feature type="compositionally biased region" description="Low complexity" evidence="1">
    <location>
        <begin position="413"/>
        <end position="423"/>
    </location>
</feature>
<reference evidence="2 3" key="1">
    <citation type="submission" date="2021-12" db="EMBL/GenBank/DDBJ databases">
        <title>High titer production of polyol ester of fatty acids by Rhodotorula paludigena BS15 towards product separation-free biomass refinery.</title>
        <authorList>
            <person name="Mano J."/>
            <person name="Ono H."/>
            <person name="Tanaka T."/>
            <person name="Naito K."/>
            <person name="Sushida H."/>
            <person name="Ike M."/>
            <person name="Tokuyasu K."/>
            <person name="Kitaoka M."/>
        </authorList>
    </citation>
    <scope>NUCLEOTIDE SEQUENCE [LARGE SCALE GENOMIC DNA]</scope>
    <source>
        <strain evidence="2 3">BS15</strain>
    </source>
</reference>
<evidence type="ECO:0000313" key="3">
    <source>
        <dbReference type="Proteomes" id="UP001342314"/>
    </source>
</evidence>
<organism evidence="2 3">
    <name type="scientific">Rhodotorula paludigena</name>
    <dbReference type="NCBI Taxonomy" id="86838"/>
    <lineage>
        <taxon>Eukaryota</taxon>
        <taxon>Fungi</taxon>
        <taxon>Dikarya</taxon>
        <taxon>Basidiomycota</taxon>
        <taxon>Pucciniomycotina</taxon>
        <taxon>Microbotryomycetes</taxon>
        <taxon>Sporidiobolales</taxon>
        <taxon>Sporidiobolaceae</taxon>
        <taxon>Rhodotorula</taxon>
    </lineage>
</organism>
<feature type="compositionally biased region" description="Acidic residues" evidence="1">
    <location>
        <begin position="1302"/>
        <end position="1318"/>
    </location>
</feature>
<dbReference type="EMBL" id="BQKY01000007">
    <property type="protein sequence ID" value="GJN90584.1"/>
    <property type="molecule type" value="Genomic_DNA"/>
</dbReference>